<dbReference type="EMBL" id="WVUH01000091">
    <property type="protein sequence ID" value="MBO4206906.1"/>
    <property type="molecule type" value="Genomic_DNA"/>
</dbReference>
<organism evidence="1 2">
    <name type="scientific">Micromonospora echinofusca</name>
    <dbReference type="NCBI Taxonomy" id="47858"/>
    <lineage>
        <taxon>Bacteria</taxon>
        <taxon>Bacillati</taxon>
        <taxon>Actinomycetota</taxon>
        <taxon>Actinomycetes</taxon>
        <taxon>Micromonosporales</taxon>
        <taxon>Micromonosporaceae</taxon>
        <taxon>Micromonospora</taxon>
    </lineage>
</organism>
<keyword evidence="2" id="KW-1185">Reference proteome</keyword>
<evidence type="ECO:0008006" key="3">
    <source>
        <dbReference type="Google" id="ProtNLM"/>
    </source>
</evidence>
<reference evidence="1 2" key="1">
    <citation type="submission" date="2019-12" db="EMBL/GenBank/DDBJ databases">
        <title>Whole genome sequencing of endophytic Actinobacterium Micromonospora sp. MPMI6T.</title>
        <authorList>
            <person name="Evv R."/>
            <person name="Podile A.R."/>
        </authorList>
    </citation>
    <scope>NUCLEOTIDE SEQUENCE [LARGE SCALE GENOMIC DNA]</scope>
    <source>
        <strain evidence="1 2">MPMI6</strain>
    </source>
</reference>
<sequence length="92" mass="10486">MAVELPPRVLPHTPARPLWFCRNCGLPWPCPSARLLLRCEYDRDPVGLSVYLCGLLHEAVADLYRLNPHDAPAPQALFDRFVGWSPRNRRPA</sequence>
<proteinExistence type="predicted"/>
<name>A0ABS3VR19_MICEH</name>
<evidence type="ECO:0000313" key="2">
    <source>
        <dbReference type="Proteomes" id="UP000823521"/>
    </source>
</evidence>
<protein>
    <recommendedName>
        <fullName evidence="3">Flavin reductase</fullName>
    </recommendedName>
</protein>
<dbReference type="RefSeq" id="WP_208813807.1">
    <property type="nucleotide sequence ID" value="NZ_WVUH01000091.1"/>
</dbReference>
<comment type="caution">
    <text evidence="1">The sequence shown here is derived from an EMBL/GenBank/DDBJ whole genome shotgun (WGS) entry which is preliminary data.</text>
</comment>
<evidence type="ECO:0000313" key="1">
    <source>
        <dbReference type="EMBL" id="MBO4206906.1"/>
    </source>
</evidence>
<gene>
    <name evidence="1" type="ORF">GSF22_12950</name>
</gene>
<dbReference type="Proteomes" id="UP000823521">
    <property type="component" value="Unassembled WGS sequence"/>
</dbReference>
<accession>A0ABS3VR19</accession>